<comment type="caution">
    <text evidence="2">The sequence shown here is derived from an EMBL/GenBank/DDBJ whole genome shotgun (WGS) entry which is preliminary data.</text>
</comment>
<reference evidence="2 3" key="1">
    <citation type="submission" date="2020-02" db="EMBL/GenBank/DDBJ databases">
        <authorList>
            <person name="Sun Q."/>
        </authorList>
    </citation>
    <scope>NUCLEOTIDE SEQUENCE [LARGE SCALE GENOMIC DNA]</scope>
    <source>
        <strain evidence="2 3">YIM 13062</strain>
    </source>
</reference>
<dbReference type="AlphaFoldDB" id="A0A846TR49"/>
<dbReference type="Gene3D" id="3.40.430.10">
    <property type="entry name" value="Dihydrofolate Reductase, subunit A"/>
    <property type="match status" value="1"/>
</dbReference>
<evidence type="ECO:0000313" key="2">
    <source>
        <dbReference type="EMBL" id="NKE09289.1"/>
    </source>
</evidence>
<dbReference type="PANTHER" id="PTHR38011">
    <property type="entry name" value="DIHYDROFOLATE REDUCTASE FAMILY PROTEIN (AFU_ORTHOLOGUE AFUA_8G06820)"/>
    <property type="match status" value="1"/>
</dbReference>
<dbReference type="GO" id="GO:0009231">
    <property type="term" value="P:riboflavin biosynthetic process"/>
    <property type="evidence" value="ECO:0007669"/>
    <property type="project" value="InterPro"/>
</dbReference>
<evidence type="ECO:0000259" key="1">
    <source>
        <dbReference type="Pfam" id="PF01872"/>
    </source>
</evidence>
<dbReference type="Proteomes" id="UP000521379">
    <property type="component" value="Unassembled WGS sequence"/>
</dbReference>
<evidence type="ECO:0000313" key="3">
    <source>
        <dbReference type="Proteomes" id="UP000521379"/>
    </source>
</evidence>
<dbReference type="InterPro" id="IPR002734">
    <property type="entry name" value="RibDG_C"/>
</dbReference>
<protein>
    <submittedName>
        <fullName evidence="2">Dihydrofolate reductase family protein</fullName>
    </submittedName>
</protein>
<proteinExistence type="predicted"/>
<dbReference type="PANTHER" id="PTHR38011:SF11">
    <property type="entry name" value="2,5-DIAMINO-6-RIBOSYLAMINO-4(3H)-PYRIMIDINONE 5'-PHOSPHATE REDUCTASE"/>
    <property type="match status" value="1"/>
</dbReference>
<gene>
    <name evidence="2" type="ORF">GTW58_04895</name>
</gene>
<keyword evidence="3" id="KW-1185">Reference proteome</keyword>
<organism evidence="2 3">
    <name type="scientific">Kocuria subflava</name>
    <dbReference type="NCBI Taxonomy" id="1736139"/>
    <lineage>
        <taxon>Bacteria</taxon>
        <taxon>Bacillati</taxon>
        <taxon>Actinomycetota</taxon>
        <taxon>Actinomycetes</taxon>
        <taxon>Micrococcales</taxon>
        <taxon>Micrococcaceae</taxon>
        <taxon>Kocuria</taxon>
    </lineage>
</organism>
<dbReference type="SUPFAM" id="SSF53597">
    <property type="entry name" value="Dihydrofolate reductase-like"/>
    <property type="match status" value="1"/>
</dbReference>
<feature type="domain" description="Bacterial bifunctional deaminase-reductase C-terminal" evidence="1">
    <location>
        <begin position="4"/>
        <end position="178"/>
    </location>
</feature>
<sequence length="193" mass="21230">MGTLTYATTVSLDGYVADPSGDFQWSAPSEAVFAAHLERMRHVSTEILGRKTYELMRYWHSEPSDEQWSSAEQEFAKLWRNINTFAASSTLTSEQLASTHDALVPALTVDRIVEIAREASGVVEIFGPTTAAPAIRAGVVEVFEFFIVPKVLGGGLPALPQDARLELKLTDHRIFDDGTVHVRYSPTHGVVGR</sequence>
<dbReference type="EMBL" id="JAAVUN010000006">
    <property type="protein sequence ID" value="NKE09289.1"/>
    <property type="molecule type" value="Genomic_DNA"/>
</dbReference>
<dbReference type="GO" id="GO:0008703">
    <property type="term" value="F:5-amino-6-(5-phosphoribosylamino)uracil reductase activity"/>
    <property type="evidence" value="ECO:0007669"/>
    <property type="project" value="InterPro"/>
</dbReference>
<dbReference type="Pfam" id="PF01872">
    <property type="entry name" value="RibD_C"/>
    <property type="match status" value="1"/>
</dbReference>
<dbReference type="InterPro" id="IPR050765">
    <property type="entry name" value="Riboflavin_Biosynth_HTPR"/>
</dbReference>
<dbReference type="InterPro" id="IPR024072">
    <property type="entry name" value="DHFR-like_dom_sf"/>
</dbReference>
<name>A0A846TR49_9MICC</name>
<dbReference type="RefSeq" id="WP_119933325.1">
    <property type="nucleotide sequence ID" value="NZ_JAAVUN010000006.1"/>
</dbReference>
<accession>A0A846TR49</accession>